<keyword evidence="3" id="KW-1185">Reference proteome</keyword>
<gene>
    <name evidence="2" type="ORF">BT96DRAFT_936763</name>
</gene>
<keyword evidence="1" id="KW-0812">Transmembrane</keyword>
<keyword evidence="1" id="KW-1133">Transmembrane helix</keyword>
<reference evidence="2" key="1">
    <citation type="journal article" date="2019" name="Environ. Microbiol.">
        <title>Fungal ecological strategies reflected in gene transcription - a case study of two litter decomposers.</title>
        <authorList>
            <person name="Barbi F."/>
            <person name="Kohler A."/>
            <person name="Barry K."/>
            <person name="Baskaran P."/>
            <person name="Daum C."/>
            <person name="Fauchery L."/>
            <person name="Ihrmark K."/>
            <person name="Kuo A."/>
            <person name="LaButti K."/>
            <person name="Lipzen A."/>
            <person name="Morin E."/>
            <person name="Grigoriev I.V."/>
            <person name="Henrissat B."/>
            <person name="Lindahl B."/>
            <person name="Martin F."/>
        </authorList>
    </citation>
    <scope>NUCLEOTIDE SEQUENCE</scope>
    <source>
        <strain evidence="2">JB14</strain>
    </source>
</reference>
<evidence type="ECO:0000313" key="2">
    <source>
        <dbReference type="EMBL" id="KAE9403049.1"/>
    </source>
</evidence>
<proteinExistence type="predicted"/>
<evidence type="ECO:0000313" key="3">
    <source>
        <dbReference type="Proteomes" id="UP000799118"/>
    </source>
</evidence>
<organism evidence="2 3">
    <name type="scientific">Gymnopus androsaceus JB14</name>
    <dbReference type="NCBI Taxonomy" id="1447944"/>
    <lineage>
        <taxon>Eukaryota</taxon>
        <taxon>Fungi</taxon>
        <taxon>Dikarya</taxon>
        <taxon>Basidiomycota</taxon>
        <taxon>Agaricomycotina</taxon>
        <taxon>Agaricomycetes</taxon>
        <taxon>Agaricomycetidae</taxon>
        <taxon>Agaricales</taxon>
        <taxon>Marasmiineae</taxon>
        <taxon>Omphalotaceae</taxon>
        <taxon>Gymnopus</taxon>
    </lineage>
</organism>
<dbReference type="OrthoDB" id="3687641at2759"/>
<sequence length="241" mass="27205">MGSTKYTLLDVNDSKNNSQEDLLIMERNYMQHHLWYLLGNGLLLLTSAIIFALSRHIALPIPTDIECSKLFSTLLVSMPVRCFYSVNMAEAEGSIPGSYWCLPRLPGSGDPPKCTHAQQAIKYQTVKFNGTFDFSSIYCGLPNPVLDTVWDNISINVKATWMDKNVLGKISKKETLLLVKFLEEDGGGFMTFLHFPDHRVELLHQELMCITDVGVITYNTAILRRYWTGHTAMQYISLGST</sequence>
<dbReference type="AlphaFoldDB" id="A0A6A4HX11"/>
<feature type="transmembrane region" description="Helical" evidence="1">
    <location>
        <begin position="34"/>
        <end position="53"/>
    </location>
</feature>
<name>A0A6A4HX11_9AGAR</name>
<dbReference type="EMBL" id="ML769429">
    <property type="protein sequence ID" value="KAE9403049.1"/>
    <property type="molecule type" value="Genomic_DNA"/>
</dbReference>
<protein>
    <submittedName>
        <fullName evidence="2">Uncharacterized protein</fullName>
    </submittedName>
</protein>
<keyword evidence="1" id="KW-0472">Membrane</keyword>
<accession>A0A6A4HX11</accession>
<dbReference type="Proteomes" id="UP000799118">
    <property type="component" value="Unassembled WGS sequence"/>
</dbReference>
<evidence type="ECO:0000256" key="1">
    <source>
        <dbReference type="SAM" id="Phobius"/>
    </source>
</evidence>